<evidence type="ECO:0000256" key="2">
    <source>
        <dbReference type="SAM" id="SignalP"/>
    </source>
</evidence>
<keyword evidence="4" id="KW-1185">Reference proteome</keyword>
<dbReference type="AlphaFoldDB" id="A0A564TPU4"/>
<evidence type="ECO:0000313" key="3">
    <source>
        <dbReference type="EMBL" id="VUX09269.1"/>
    </source>
</evidence>
<name>A0A564TPU4_9FIRM</name>
<protein>
    <recommendedName>
        <fullName evidence="5">ABC-type taurine transport system, periplasmic component</fullName>
    </recommendedName>
</protein>
<dbReference type="Gene3D" id="3.40.190.10">
    <property type="entry name" value="Periplasmic binding protein-like II"/>
    <property type="match status" value="2"/>
</dbReference>
<feature type="region of interest" description="Disordered" evidence="1">
    <location>
        <begin position="550"/>
        <end position="569"/>
    </location>
</feature>
<dbReference type="EMBL" id="CABHNB010000028">
    <property type="protein sequence ID" value="VUX09269.1"/>
    <property type="molecule type" value="Genomic_DNA"/>
</dbReference>
<gene>
    <name evidence="3" type="ORF">ROSSTS7063_01881</name>
</gene>
<dbReference type="PANTHER" id="PTHR30024">
    <property type="entry name" value="ALIPHATIC SULFONATES-BINDING PROTEIN-RELATED"/>
    <property type="match status" value="1"/>
</dbReference>
<evidence type="ECO:0000313" key="4">
    <source>
        <dbReference type="Proteomes" id="UP000409147"/>
    </source>
</evidence>
<dbReference type="Proteomes" id="UP000409147">
    <property type="component" value="Unassembled WGS sequence"/>
</dbReference>
<feature type="signal peptide" evidence="2">
    <location>
        <begin position="1"/>
        <end position="25"/>
    </location>
</feature>
<sequence>MKKRLMAAAAAALALVMAVPSPVLAGEPSDDISYMGSTDATEVNVGMIMGPPSMGMGWMIHENEEGNTYNDYNFEVGGVDYTALASKLNTGDYDIIHCPSNVGAILYNNKDLKEEVEVIDISNLGLLYILTTDDSIKSMDDLKGRTVYSIGEGGPPEYTFGYLLDQEGLSDDVNFSFRSTPFEVLNLLQDEEHSIALLPQPFVEVAKLLVPDLKVPIDITEEWDNLKLESGAESVTTITIVRKKFLEEHEQAVVEYLNLLKKSVAYSLSHVDEAAEWTDTYETFLNPEVAADAIPYVNMCAITGQEMKEKLEGFLKIMYDYNPDAVGGSMPDDDFYYIPPEGSMEEVTDETTDNVKDADTTDTEASTEGSGAEDTEKKKTTQTPAEAGTYTVSANIWFKKEDSGLPMNPHITSDIFPPKDPVVDNAEMTVDEDGNATVKVPILIQDKIMSIQKIEGLDIVDSETDENGNLKSITVNVGKIKYLEDVVTKTCDITLQMGDLAMTISGFDKDQQWPATFQLNGFEETGVQTAAARGESSEINDAAVDAAKAMAFGTDDSSEAEESSSDTEN</sequence>
<feature type="chain" id="PRO_5021934318" description="ABC-type taurine transport system, periplasmic component" evidence="2">
    <location>
        <begin position="26"/>
        <end position="569"/>
    </location>
</feature>
<evidence type="ECO:0008006" key="5">
    <source>
        <dbReference type="Google" id="ProtNLM"/>
    </source>
</evidence>
<dbReference type="SUPFAM" id="SSF53850">
    <property type="entry name" value="Periplasmic binding protein-like II"/>
    <property type="match status" value="1"/>
</dbReference>
<accession>A0A564TPU4</accession>
<proteinExistence type="predicted"/>
<keyword evidence="2" id="KW-0732">Signal</keyword>
<reference evidence="3 4" key="1">
    <citation type="submission" date="2019-07" db="EMBL/GenBank/DDBJ databases">
        <authorList>
            <person name="Hibberd C M."/>
            <person name="Gehrig L. J."/>
            <person name="Chang H.-W."/>
            <person name="Venkatesh S."/>
        </authorList>
    </citation>
    <scope>NUCLEOTIDE SEQUENCE [LARGE SCALE GENOMIC DNA]</scope>
    <source>
        <strain evidence="3">Ruminococcus_obeum_SSTS_Bg7063</strain>
    </source>
</reference>
<feature type="compositionally biased region" description="Acidic residues" evidence="1">
    <location>
        <begin position="556"/>
        <end position="569"/>
    </location>
</feature>
<evidence type="ECO:0000256" key="1">
    <source>
        <dbReference type="SAM" id="MobiDB-lite"/>
    </source>
</evidence>
<organism evidence="3 4">
    <name type="scientific">Blautia obeum</name>
    <dbReference type="NCBI Taxonomy" id="40520"/>
    <lineage>
        <taxon>Bacteria</taxon>
        <taxon>Bacillati</taxon>
        <taxon>Bacillota</taxon>
        <taxon>Clostridia</taxon>
        <taxon>Lachnospirales</taxon>
        <taxon>Lachnospiraceae</taxon>
        <taxon>Blautia</taxon>
    </lineage>
</organism>
<dbReference type="PANTHER" id="PTHR30024:SF46">
    <property type="entry name" value="ABC TRANSPORTER, SUBSTRATE-BINDING LIPOPROTEIN"/>
    <property type="match status" value="1"/>
</dbReference>
<feature type="region of interest" description="Disordered" evidence="1">
    <location>
        <begin position="345"/>
        <end position="383"/>
    </location>
</feature>
<dbReference type="RefSeq" id="WP_144369080.1">
    <property type="nucleotide sequence ID" value="NZ_CABHNB010000028.1"/>
</dbReference>